<gene>
    <name evidence="10" type="ORF">Tco_1066835</name>
</gene>
<protein>
    <submittedName>
        <fullName evidence="10">Reverse transcriptase domain-containing protein</fullName>
    </submittedName>
</protein>
<keyword evidence="3" id="KW-0540">Nuclease</keyword>
<feature type="region of interest" description="Disordered" evidence="7">
    <location>
        <begin position="81"/>
        <end position="102"/>
    </location>
</feature>
<dbReference type="Pfam" id="PF03732">
    <property type="entry name" value="Retrotrans_gag"/>
    <property type="match status" value="1"/>
</dbReference>
<dbReference type="PANTHER" id="PTHR37984:SF5">
    <property type="entry name" value="PROTEIN NYNRIN-LIKE"/>
    <property type="match status" value="1"/>
</dbReference>
<evidence type="ECO:0000256" key="4">
    <source>
        <dbReference type="ARBA" id="ARBA00022759"/>
    </source>
</evidence>
<evidence type="ECO:0000256" key="5">
    <source>
        <dbReference type="ARBA" id="ARBA00022801"/>
    </source>
</evidence>
<dbReference type="InterPro" id="IPR043502">
    <property type="entry name" value="DNA/RNA_pol_sf"/>
</dbReference>
<feature type="domain" description="Reverse transcriptase RNase H-like" evidence="9">
    <location>
        <begin position="641"/>
        <end position="738"/>
    </location>
</feature>
<dbReference type="InterPro" id="IPR050951">
    <property type="entry name" value="Retrovirus_Pol_polyprotein"/>
</dbReference>
<evidence type="ECO:0000256" key="1">
    <source>
        <dbReference type="ARBA" id="ARBA00022679"/>
    </source>
</evidence>
<dbReference type="Gene3D" id="3.10.10.10">
    <property type="entry name" value="HIV Type 1 Reverse Transcriptase, subunit A, domain 1"/>
    <property type="match status" value="1"/>
</dbReference>
<keyword evidence="6 10" id="KW-0695">RNA-directed DNA polymerase</keyword>
<keyword evidence="2" id="KW-0548">Nucleotidyltransferase</keyword>
<dbReference type="SUPFAM" id="SSF56672">
    <property type="entry name" value="DNA/RNA polymerases"/>
    <property type="match status" value="1"/>
</dbReference>
<keyword evidence="5" id="KW-0378">Hydrolase</keyword>
<dbReference type="CDD" id="cd09274">
    <property type="entry name" value="RNase_HI_RT_Ty3"/>
    <property type="match status" value="1"/>
</dbReference>
<feature type="domain" description="Retrotransposon gag" evidence="8">
    <location>
        <begin position="214"/>
        <end position="300"/>
    </location>
</feature>
<feature type="region of interest" description="Disordered" evidence="7">
    <location>
        <begin position="328"/>
        <end position="357"/>
    </location>
</feature>
<feature type="compositionally biased region" description="Basic and acidic residues" evidence="7">
    <location>
        <begin position="150"/>
        <end position="161"/>
    </location>
</feature>
<dbReference type="GO" id="GO:0003964">
    <property type="term" value="F:RNA-directed DNA polymerase activity"/>
    <property type="evidence" value="ECO:0007669"/>
    <property type="project" value="UniProtKB-KW"/>
</dbReference>
<keyword evidence="11" id="KW-1185">Reference proteome</keyword>
<keyword evidence="4" id="KW-0255">Endonuclease</keyword>
<reference evidence="10" key="1">
    <citation type="journal article" date="2022" name="Int. J. Mol. Sci.">
        <title>Draft Genome of Tanacetum Coccineum: Genomic Comparison of Closely Related Tanacetum-Family Plants.</title>
        <authorList>
            <person name="Yamashiro T."/>
            <person name="Shiraishi A."/>
            <person name="Nakayama K."/>
            <person name="Satake H."/>
        </authorList>
    </citation>
    <scope>NUCLEOTIDE SEQUENCE</scope>
</reference>
<proteinExistence type="predicted"/>
<dbReference type="Gene3D" id="3.30.70.270">
    <property type="match status" value="2"/>
</dbReference>
<evidence type="ECO:0000256" key="7">
    <source>
        <dbReference type="SAM" id="MobiDB-lite"/>
    </source>
</evidence>
<evidence type="ECO:0000259" key="8">
    <source>
        <dbReference type="Pfam" id="PF03732"/>
    </source>
</evidence>
<feature type="compositionally biased region" description="Low complexity" evidence="7">
    <location>
        <begin position="330"/>
        <end position="343"/>
    </location>
</feature>
<evidence type="ECO:0000313" key="11">
    <source>
        <dbReference type="Proteomes" id="UP001151760"/>
    </source>
</evidence>
<comment type="caution">
    <text evidence="10">The sequence shown here is derived from an EMBL/GenBank/DDBJ whole genome shotgun (WGS) entry which is preliminary data.</text>
</comment>
<keyword evidence="1" id="KW-0808">Transferase</keyword>
<sequence length="983" mass="111927">MLAAEVGYGIRDVWVDPTEAVEEVAPTTLKGVNARVTELAVVQEQDTQDIYAVIEDGDWTVSSLQGQLSVALGHIQALQARDQAHADDPEGAGSFNNMPPRRSSATARVAAVAAATPMTAAAVEQLIEARVSAALANHETLRNSTNGHGDGSHNSDTRTRGTVRTPRECTYKDFLNCKPLTFKGTEGVVVLSQWFEKMESVFHISNCAVENQVKFATCTFLGNALTWWNSHMKTVTQDVAYAMDWKALKKMMTVKYCPRGEIKKLEIELWNLKVKGTDVASYTLRFQELALMCGRMFHEEFDEIKRDKRREEVSQLLKCKDEQKRKLEFNAGNNQGHQQQNKRQNTRRAYTTGPGEKREYTGSLPLCTKCNYHYKGLCAPMCNKCKKIGHLARDWHFKKDCPKLRNGNRGNQHGNGNAPAKVYGLTTIIDCAKKIIRIPWGNKTLIVHGDESNQGNGTRLNIISCTKTHKYLLKGHNVSLAHVTTKETEDKSGEKRLEDVPIVRDFPVVFPEDLPSLPPTQQVESKLILSRCLPYSSPYGEAPCLVVKKKDESFRMCIDYRELNKHTSENCYPLPRIDDLFDQLQGSSVYSKIDLTRYGHYEFQVMPFGMTNAPAVFMDLMNRVYKPYLDSAPILALPEGSEDFIAYCNASIKGLGAVLMQREKVIAYASRQLTIHEKNYTTHDLELGAVVFALKIWRHYLYGTRCTVFTDHKSLQHILNKKEMNMRKRRWLELLSDYDYEIRYQPGKANVVVDALSRKERIKPLRVRALVMTFGVDLPKQILNAQTEARKLENLKNKDVGAERACQQALWMKQAINDYDIHCEDVLVLCDNKGLKTGDRWLPYARLLTRLFNFAKNEHPNPNNFINCKSVDLIFSSFNMSNLNITVELGASSSQAQQMNLDEQIKTKINSWFEQTTWNEAEREISLDKVLGKEEEEKLSFGERMDYKSYLSTKRQHRDSRTKMGVLKNFMKHPAKSMSCKDI</sequence>
<evidence type="ECO:0000256" key="3">
    <source>
        <dbReference type="ARBA" id="ARBA00022722"/>
    </source>
</evidence>
<accession>A0ABQ5HD86</accession>
<dbReference type="Pfam" id="PF17917">
    <property type="entry name" value="RT_RNaseH"/>
    <property type="match status" value="1"/>
</dbReference>
<dbReference type="EMBL" id="BQNB010019419">
    <property type="protein sequence ID" value="GJT85118.1"/>
    <property type="molecule type" value="Genomic_DNA"/>
</dbReference>
<reference evidence="10" key="2">
    <citation type="submission" date="2022-01" db="EMBL/GenBank/DDBJ databases">
        <authorList>
            <person name="Yamashiro T."/>
            <person name="Shiraishi A."/>
            <person name="Satake H."/>
            <person name="Nakayama K."/>
        </authorList>
    </citation>
    <scope>NUCLEOTIDE SEQUENCE</scope>
</reference>
<dbReference type="InterPro" id="IPR041373">
    <property type="entry name" value="RT_RNaseH"/>
</dbReference>
<evidence type="ECO:0000256" key="6">
    <source>
        <dbReference type="ARBA" id="ARBA00022918"/>
    </source>
</evidence>
<dbReference type="PANTHER" id="PTHR37984">
    <property type="entry name" value="PROTEIN CBG26694"/>
    <property type="match status" value="1"/>
</dbReference>
<evidence type="ECO:0000313" key="10">
    <source>
        <dbReference type="EMBL" id="GJT85118.1"/>
    </source>
</evidence>
<dbReference type="InterPro" id="IPR005162">
    <property type="entry name" value="Retrotrans_gag_dom"/>
</dbReference>
<dbReference type="CDD" id="cd01647">
    <property type="entry name" value="RT_LTR"/>
    <property type="match status" value="1"/>
</dbReference>
<organism evidence="10 11">
    <name type="scientific">Tanacetum coccineum</name>
    <dbReference type="NCBI Taxonomy" id="301880"/>
    <lineage>
        <taxon>Eukaryota</taxon>
        <taxon>Viridiplantae</taxon>
        <taxon>Streptophyta</taxon>
        <taxon>Embryophyta</taxon>
        <taxon>Tracheophyta</taxon>
        <taxon>Spermatophyta</taxon>
        <taxon>Magnoliopsida</taxon>
        <taxon>eudicotyledons</taxon>
        <taxon>Gunneridae</taxon>
        <taxon>Pentapetalae</taxon>
        <taxon>asterids</taxon>
        <taxon>campanulids</taxon>
        <taxon>Asterales</taxon>
        <taxon>Asteraceae</taxon>
        <taxon>Asteroideae</taxon>
        <taxon>Anthemideae</taxon>
        <taxon>Anthemidinae</taxon>
        <taxon>Tanacetum</taxon>
    </lineage>
</organism>
<name>A0ABQ5HD86_9ASTR</name>
<dbReference type="InterPro" id="IPR043128">
    <property type="entry name" value="Rev_trsase/Diguanyl_cyclase"/>
</dbReference>
<evidence type="ECO:0000259" key="9">
    <source>
        <dbReference type="Pfam" id="PF17917"/>
    </source>
</evidence>
<feature type="region of interest" description="Disordered" evidence="7">
    <location>
        <begin position="141"/>
        <end position="161"/>
    </location>
</feature>
<dbReference type="Proteomes" id="UP001151760">
    <property type="component" value="Unassembled WGS sequence"/>
</dbReference>
<evidence type="ECO:0000256" key="2">
    <source>
        <dbReference type="ARBA" id="ARBA00022695"/>
    </source>
</evidence>